<organism evidence="1">
    <name type="scientific">uncultured virus</name>
    <dbReference type="NCBI Taxonomy" id="340016"/>
    <lineage>
        <taxon>Viruses</taxon>
        <taxon>environmental samples</taxon>
    </lineage>
</organism>
<reference evidence="1" key="1">
    <citation type="journal article" date="2010" name="Environ. Microbiol.">
        <title>The metavirome of a hypersaline environment.</title>
        <authorList>
            <person name="Santos F."/>
            <person name="Yarza P."/>
            <person name="Parro V."/>
            <person name="Briones C."/>
            <person name="Anton J."/>
        </authorList>
    </citation>
    <scope>NUCLEOTIDE SEQUENCE</scope>
</reference>
<evidence type="ECO:0000313" key="1">
    <source>
        <dbReference type="EMBL" id="ADE29185.1"/>
    </source>
</evidence>
<dbReference type="EMBL" id="GU735167">
    <property type="protein sequence ID" value="ADE29185.1"/>
    <property type="molecule type" value="Genomic_DNA"/>
</dbReference>
<accession>D5L2C6</accession>
<protein>
    <submittedName>
        <fullName evidence="1">Uncharacterized protein</fullName>
    </submittedName>
</protein>
<name>D5L2C6_9VIRU</name>
<sequence>MNGPYADHILDASDVCSNCFRTVRVERLDPTRNGFAGELESHFERRKQNTVIGYGPAESVTDIKGVFCECGVEGAHERLWDPTGVQEPKLKRLIKNMIRTLRRKEVALKPKETAAYILHVWSETDDVDRAMSKGIEMGIVAQAASNTNQDKQSDEKRMQG</sequence>
<proteinExistence type="predicted"/>